<dbReference type="Pfam" id="PF12770">
    <property type="entry name" value="CHAT"/>
    <property type="match status" value="1"/>
</dbReference>
<dbReference type="InterPro" id="IPR011990">
    <property type="entry name" value="TPR-like_helical_dom_sf"/>
</dbReference>
<gene>
    <name evidence="2" type="ORF">CRENPOLYSF2_1870001</name>
</gene>
<sequence>MAANGLPALQASAVLHRAALAQQQLAYQESGRYLQTAQQLVRRLPENINRIHLELDLAYQCLQLRLFSPTLLPLENVYEALSIALEHAKKLHLPRQIAQSLGYLSDLYTQEGRDEEAADLLQQAIFYGQQDQARDLLLHFEWQLGRYYTQHSQQDMAIAAYRRAVGHIQALRQDIPVTYENGRSSFRDTLAPAYLELAALLFDKAKNTPQQHSALLQEAQMTVEQIKKSELEDYFQNRCELPSRPIDKAMLPEGMAALYPVIFPTHVDLLLLTKAGLQHFSTPVQQTELLSTINDFAARMRAYDDDYQLPAATLYRYLIQPIAAVLNSQHINTLVYIPDGPLRLIPLGALYDGQRYVVEDYAVIISPGLSISHTVGTSTQDGKVLLAGLSEPGGVVKELPDSLVQGLLPTDGASSRALVKNFGQRGIKLRTLLTDRSSLQKIQSSLALPSVQTEMDAIATQSLQSTALMNQSFTLQAFSDQVQNNPYRIVHIASHGFFDGTEQNSFIMTYDHILTMDHLDTLFNRNQTPDLLVLSACQTAEGNDRSPLGISGVMVKAKVKNVLGSLWPVSDEATTLLMEHFYRYLKQGVPKAEALRQAQLVVMQRKEFAAASFWSPFVLVGEVGR</sequence>
<dbReference type="EMBL" id="FUKJ01000098">
    <property type="protein sequence ID" value="SJM90814.1"/>
    <property type="molecule type" value="Genomic_DNA"/>
</dbReference>
<evidence type="ECO:0000259" key="1">
    <source>
        <dbReference type="Pfam" id="PF12770"/>
    </source>
</evidence>
<feature type="domain" description="CHAT" evidence="1">
    <location>
        <begin position="310"/>
        <end position="622"/>
    </location>
</feature>
<dbReference type="InterPro" id="IPR024983">
    <property type="entry name" value="CHAT_dom"/>
</dbReference>
<protein>
    <recommendedName>
        <fullName evidence="1">CHAT domain-containing protein</fullName>
    </recommendedName>
</protein>
<dbReference type="Gene3D" id="1.25.40.10">
    <property type="entry name" value="Tetratricopeptide repeat domain"/>
    <property type="match status" value="1"/>
</dbReference>
<proteinExistence type="predicted"/>
<evidence type="ECO:0000313" key="2">
    <source>
        <dbReference type="EMBL" id="SJM90814.1"/>
    </source>
</evidence>
<dbReference type="PANTHER" id="PTHR10098">
    <property type="entry name" value="RAPSYN-RELATED"/>
    <property type="match status" value="1"/>
</dbReference>
<keyword evidence="3" id="KW-1185">Reference proteome</keyword>
<organism evidence="2 3">
    <name type="scientific">Crenothrix polyspora</name>
    <dbReference type="NCBI Taxonomy" id="360316"/>
    <lineage>
        <taxon>Bacteria</taxon>
        <taxon>Pseudomonadati</taxon>
        <taxon>Pseudomonadota</taxon>
        <taxon>Gammaproteobacteria</taxon>
        <taxon>Methylococcales</taxon>
        <taxon>Crenotrichaceae</taxon>
        <taxon>Crenothrix</taxon>
    </lineage>
</organism>
<evidence type="ECO:0000313" key="3">
    <source>
        <dbReference type="Proteomes" id="UP000195442"/>
    </source>
</evidence>
<reference evidence="3" key="1">
    <citation type="submission" date="2017-02" db="EMBL/GenBank/DDBJ databases">
        <authorList>
            <person name="Daims H."/>
        </authorList>
    </citation>
    <scope>NUCLEOTIDE SEQUENCE [LARGE SCALE GENOMIC DNA]</scope>
</reference>
<dbReference type="SUPFAM" id="SSF48452">
    <property type="entry name" value="TPR-like"/>
    <property type="match status" value="1"/>
</dbReference>
<accession>A0A1R4H3K8</accession>
<dbReference type="AlphaFoldDB" id="A0A1R4H3K8"/>
<name>A0A1R4H3K8_9GAMM</name>
<dbReference type="Proteomes" id="UP000195442">
    <property type="component" value="Unassembled WGS sequence"/>
</dbReference>
<dbReference type="PANTHER" id="PTHR10098:SF112">
    <property type="entry name" value="SLR0380 PROTEIN"/>
    <property type="match status" value="1"/>
</dbReference>